<dbReference type="EMBL" id="CAUWAG010000003">
    <property type="protein sequence ID" value="CAJ2500993.1"/>
    <property type="molecule type" value="Genomic_DNA"/>
</dbReference>
<proteinExistence type="predicted"/>
<keyword evidence="3" id="KW-1185">Reference proteome</keyword>
<dbReference type="AlphaFoldDB" id="A0AAI8V4W1"/>
<evidence type="ECO:0000313" key="2">
    <source>
        <dbReference type="EMBL" id="CAJ2500993.1"/>
    </source>
</evidence>
<sequence length="52" mass="5619">MAPNDPQHAGCETAREGVPADGTATLKRENEALQRGIQKMKVMIARRGKATN</sequence>
<organism evidence="2 3">
    <name type="scientific">Anthostomella pinea</name>
    <dbReference type="NCBI Taxonomy" id="933095"/>
    <lineage>
        <taxon>Eukaryota</taxon>
        <taxon>Fungi</taxon>
        <taxon>Dikarya</taxon>
        <taxon>Ascomycota</taxon>
        <taxon>Pezizomycotina</taxon>
        <taxon>Sordariomycetes</taxon>
        <taxon>Xylariomycetidae</taxon>
        <taxon>Xylariales</taxon>
        <taxon>Xylariaceae</taxon>
        <taxon>Anthostomella</taxon>
    </lineage>
</organism>
<accession>A0AAI8V4W1</accession>
<name>A0AAI8V4W1_9PEZI</name>
<comment type="caution">
    <text evidence="2">The sequence shown here is derived from an EMBL/GenBank/DDBJ whole genome shotgun (WGS) entry which is preliminary data.</text>
</comment>
<protein>
    <submittedName>
        <fullName evidence="2">Uu.00g038460.m01.CDS01</fullName>
    </submittedName>
</protein>
<reference evidence="2" key="1">
    <citation type="submission" date="2023-10" db="EMBL/GenBank/DDBJ databases">
        <authorList>
            <person name="Hackl T."/>
        </authorList>
    </citation>
    <scope>NUCLEOTIDE SEQUENCE</scope>
</reference>
<evidence type="ECO:0000313" key="3">
    <source>
        <dbReference type="Proteomes" id="UP001295740"/>
    </source>
</evidence>
<gene>
    <name evidence="2" type="ORF">KHLLAP_LOCUS1461</name>
</gene>
<evidence type="ECO:0000256" key="1">
    <source>
        <dbReference type="SAM" id="MobiDB-lite"/>
    </source>
</evidence>
<dbReference type="Proteomes" id="UP001295740">
    <property type="component" value="Unassembled WGS sequence"/>
</dbReference>
<feature type="region of interest" description="Disordered" evidence="1">
    <location>
        <begin position="1"/>
        <end position="23"/>
    </location>
</feature>